<reference evidence="3 4" key="1">
    <citation type="submission" date="2015-09" db="EMBL/GenBank/DDBJ databases">
        <authorList>
            <consortium name="Pathogen Informatics"/>
        </authorList>
    </citation>
    <scope>NUCLEOTIDE SEQUENCE [LARGE SCALE GENOMIC DNA]</scope>
    <source>
        <strain evidence="3 4">2789STDY5608851</strain>
    </source>
</reference>
<feature type="transmembrane region" description="Helical" evidence="2">
    <location>
        <begin position="569"/>
        <end position="587"/>
    </location>
</feature>
<keyword evidence="2" id="KW-0472">Membrane</keyword>
<gene>
    <name evidence="3" type="ORF">ERS852408_01601</name>
</gene>
<dbReference type="Proteomes" id="UP000095380">
    <property type="component" value="Unassembled WGS sequence"/>
</dbReference>
<proteinExistence type="predicted"/>
<feature type="transmembrane region" description="Helical" evidence="2">
    <location>
        <begin position="599"/>
        <end position="620"/>
    </location>
</feature>
<dbReference type="RefSeq" id="WP_055194727.1">
    <property type="nucleotide sequence ID" value="NZ_CYYM01000007.1"/>
</dbReference>
<protein>
    <submittedName>
        <fullName evidence="3">Uncharacterized protein</fullName>
    </submittedName>
</protein>
<sequence length="640" mass="74130">MKKDELVKLYAAYKSGCLGNNILDTYFTFFANIILEENLETISEEEMQKCFEKKYQVELPLGFVRQVLGIGISNGAIIDERGAYLPKRDVLLKHKFEKSDFEKLWKELINEFKEFCNKKEIEVNEQHIEENIISAIDNTDEIILSNDKLDEKESVDGFEYAWYSFVREEANANEKMFNFITALCASNITGQAIFYSGKEGEDYSGLNVYLDSPMIFALLGMDSNERESSYKLLVENMKKLNCNVMVLDHNYREVEGIITRAAGWALSTGYDIRKANNAARFFHDSEMTQEEITEFCGQIETKLNLLGIVKKDTDYDMLLDKFQEDETALYEMVKKKYTDQKLAILPEKEESIKVDVRSIVMIYRERQGCVSVRVNEAKHIMLTTNNAIANVCKKYESNKSINSGHIPACISADLFGAILWLSSPNEMMNYQRKKVLADCYDFLRPNKVMIDKYVESLENARKLGEIDEKKFLFMRTHPVVLDTLMDITRGDYARFNDRTYLEVYDTIVAQSEKKYEVEAEAHLSTKEELETERSKSKKLENKVEELEKKENIREQRRKEKIDKISKRRGKIVSIALLGIPYIVFIAFCEIEKGYFSSLTMRSIIVVAGIIILSAIAGKIYHKLQSRIIKMIYEHLEKDII</sequence>
<dbReference type="AlphaFoldDB" id="A0A174CVG8"/>
<keyword evidence="2" id="KW-1133">Transmembrane helix</keyword>
<keyword evidence="2" id="KW-0812">Transmembrane</keyword>
<name>A0A174CVG8_9FIRM</name>
<feature type="coiled-coil region" evidence="1">
    <location>
        <begin position="512"/>
        <end position="559"/>
    </location>
</feature>
<evidence type="ECO:0000313" key="4">
    <source>
        <dbReference type="Proteomes" id="UP000095380"/>
    </source>
</evidence>
<dbReference type="EMBL" id="CYYM01000007">
    <property type="protein sequence ID" value="CUO15725.1"/>
    <property type="molecule type" value="Genomic_DNA"/>
</dbReference>
<evidence type="ECO:0000256" key="2">
    <source>
        <dbReference type="SAM" id="Phobius"/>
    </source>
</evidence>
<organism evidence="3 4">
    <name type="scientific">Dorea longicatena</name>
    <dbReference type="NCBI Taxonomy" id="88431"/>
    <lineage>
        <taxon>Bacteria</taxon>
        <taxon>Bacillati</taxon>
        <taxon>Bacillota</taxon>
        <taxon>Clostridia</taxon>
        <taxon>Lachnospirales</taxon>
        <taxon>Lachnospiraceae</taxon>
        <taxon>Dorea</taxon>
    </lineage>
</organism>
<evidence type="ECO:0000313" key="3">
    <source>
        <dbReference type="EMBL" id="CUO15725.1"/>
    </source>
</evidence>
<keyword evidence="1" id="KW-0175">Coiled coil</keyword>
<feature type="transmembrane region" description="Helical" evidence="2">
    <location>
        <begin position="404"/>
        <end position="423"/>
    </location>
</feature>
<accession>A0A174CVG8</accession>
<evidence type="ECO:0000256" key="1">
    <source>
        <dbReference type="SAM" id="Coils"/>
    </source>
</evidence>